<comment type="similarity">
    <text evidence="2">Belongs to the non-repetitive/WGA-negative nucleoporin family.</text>
</comment>
<evidence type="ECO:0000259" key="7">
    <source>
        <dbReference type="Pfam" id="PF08801"/>
    </source>
</evidence>
<comment type="subcellular location">
    <subcellularLocation>
        <location evidence="1">Nucleus</location>
    </subcellularLocation>
</comment>
<feature type="compositionally biased region" description="Low complexity" evidence="5">
    <location>
        <begin position="76"/>
        <end position="89"/>
    </location>
</feature>
<accession>A0AAD9FUM1</accession>
<evidence type="ECO:0000256" key="4">
    <source>
        <dbReference type="ARBA" id="ARBA00023242"/>
    </source>
</evidence>
<dbReference type="GO" id="GO:0044611">
    <property type="term" value="C:nuclear pore inner ring"/>
    <property type="evidence" value="ECO:0007669"/>
    <property type="project" value="TreeGrafter"/>
</dbReference>
<feature type="compositionally biased region" description="Low complexity" evidence="5">
    <location>
        <begin position="1"/>
        <end position="18"/>
    </location>
</feature>
<dbReference type="Gene3D" id="1.25.40.450">
    <property type="entry name" value="Nucleoporin, helical domain, N-terminal subdomain"/>
    <property type="match status" value="1"/>
</dbReference>
<dbReference type="GO" id="GO:0017056">
    <property type="term" value="F:structural constituent of nuclear pore"/>
    <property type="evidence" value="ECO:0007669"/>
    <property type="project" value="InterPro"/>
</dbReference>
<evidence type="ECO:0000256" key="1">
    <source>
        <dbReference type="ARBA" id="ARBA00004123"/>
    </source>
</evidence>
<feature type="region of interest" description="Disordered" evidence="5">
    <location>
        <begin position="1"/>
        <end position="120"/>
    </location>
</feature>
<dbReference type="EMBL" id="JAODAN010000002">
    <property type="protein sequence ID" value="KAK1926426.1"/>
    <property type="molecule type" value="Genomic_DNA"/>
</dbReference>
<gene>
    <name evidence="8" type="ORF">DB88DRAFT_481775</name>
</gene>
<organism evidence="8 9">
    <name type="scientific">Papiliotrema laurentii</name>
    <name type="common">Cryptococcus laurentii</name>
    <dbReference type="NCBI Taxonomy" id="5418"/>
    <lineage>
        <taxon>Eukaryota</taxon>
        <taxon>Fungi</taxon>
        <taxon>Dikarya</taxon>
        <taxon>Basidiomycota</taxon>
        <taxon>Agaricomycotina</taxon>
        <taxon>Tremellomycetes</taxon>
        <taxon>Tremellales</taxon>
        <taxon>Rhynchogastremaceae</taxon>
        <taxon>Papiliotrema</taxon>
    </lineage>
</organism>
<feature type="compositionally biased region" description="Polar residues" evidence="5">
    <location>
        <begin position="54"/>
        <end position="66"/>
    </location>
</feature>
<feature type="domain" description="Nucleoporin Nup133/Nup155-like N-terminal" evidence="7">
    <location>
        <begin position="166"/>
        <end position="485"/>
    </location>
</feature>
<feature type="compositionally biased region" description="Low complexity" evidence="5">
    <location>
        <begin position="37"/>
        <end position="53"/>
    </location>
</feature>
<dbReference type="Pfam" id="PF08801">
    <property type="entry name" value="Nucleoporin_N"/>
    <property type="match status" value="1"/>
</dbReference>
<evidence type="ECO:0000256" key="2">
    <source>
        <dbReference type="ARBA" id="ARBA00007373"/>
    </source>
</evidence>
<comment type="caution">
    <text evidence="8">The sequence shown here is derived from an EMBL/GenBank/DDBJ whole genome shotgun (WGS) entry which is preliminary data.</text>
</comment>
<sequence>MSLFFSGKQSQGQSGQPNQHPPSTPGPNQSVYPALPGQPGQQQIQQYPFQQPYNHQQGYIQPSNNAGPSYNPPYGQPQGQIGYGQPSYPNSQVAPYQHNPYIGPPIPAQPLDEIPPNESDKFGALSRAGNKVVRALESDVEISPDLVSKQPPPPDALYVPIPSPAFTPVRKNRHLPLPDALHQELNFKHLTAKMGLFEEIGRAWFTIDNKLFLWDYSDGQDFNRYDEQADTITAVGLVPVRRDVFIDALTHLLVICTSTKITVLGLGREADSKTINLFSTNLSVSSTTPITYVAGSTGGRVFLLGETKELFELEYSNDSSWFFGSGAKISLKNLSAGFLSNLLPTFLSSGTREGVESFVIDSERSYLFALRTHSEIEAFSFANDRFEQIAKYSQPRNQPKIVSIAIIGKHESQTKSLVAITATGVRYFFSVYPGRISTEYVQFTRNPPVGDLNLSGLSTYSSGTTLAVQPDISQGSQASRLHVFTPQIGFVSSKRDNERQKVNTLFQEYHTVLDLSADVWAIAEVSASNPSRTPLAYRAPATYGGAKVIALNPLVLEAVEEAREILVLTSVGLDHIVLPRPIDLLREAMVVNGDGYDKAVLLYGRTQVTAMAIAFGSNVDLNQTDNHNLIGTVILNGGEPIIESSPNSVSKCIRFSSKHDGLALTLSRYLRPIWSSPICFAASPNPQGPLALAVGVAELRSVQERLRKLQKFNNDVQYPLGRGEGDKKLAWDHEEMSFESLYKLIEYTIEAIAFIVLLQDFGLPAKVQAIPQLRQDFAQLTYEKLLTKAEGQAVANKLVQFLIETQLGTEGGVDSLTTRLQADCGAFCQPGDVVRYKAEESLRRAEREPNPAERRAYLDDALRMFNQSGSRLLEKDVGDGVKRVAQRFRELQYVPGAVEFPLNTARNIDPEDHAIAWEAAGSPQGDWRRQIWEQRQICYGFAIDALREFDDKWNQAIASTQPGASNAALDSAAARRDEAYRIAIDSNDELFHFRLYDWIIQSHRPEQFLDFDTEYVEIYLQRTNSDEPEHRDLLWKYYQRKEEYMKAAHALVDLATRESQLELEQRSFYLAQALTSARSAERITAEDVDFVNTVQERMDVSQVQLEVVRAIREHVNMTEEEKAEVLANLVTRLVPLDSLFQDFARPYRLFEQILLILKTADTRLDDVLEAVWAHLLENARGTPQWSAMRDVIVDLCRKYFPSEAAPLDIVIHAVYVSALPLASTSAQGWATEALLDGGIPIRECFEELSVLTESAESEEERQFYVEEAAAIAERWTDDRDAIPLADVEKYVTQQLLRLGGAGELDERQVQTKERLTRAKNAIRRW</sequence>
<evidence type="ECO:0000313" key="9">
    <source>
        <dbReference type="Proteomes" id="UP001182556"/>
    </source>
</evidence>
<proteinExistence type="inferred from homology"/>
<evidence type="ECO:0000256" key="3">
    <source>
        <dbReference type="ARBA" id="ARBA00022448"/>
    </source>
</evidence>
<keyword evidence="3" id="KW-0813">Transport</keyword>
<dbReference type="Gene3D" id="1.20.120.1880">
    <property type="entry name" value="Nucleoporin, helical C-terminal domain"/>
    <property type="match status" value="1"/>
</dbReference>
<dbReference type="InterPro" id="IPR042537">
    <property type="entry name" value="Nucleoporin_Nup155_C_2"/>
</dbReference>
<dbReference type="InterPro" id="IPR042538">
    <property type="entry name" value="Nucleoporin_Nup155_C_3"/>
</dbReference>
<evidence type="ECO:0000313" key="8">
    <source>
        <dbReference type="EMBL" id="KAK1926426.1"/>
    </source>
</evidence>
<evidence type="ECO:0000256" key="5">
    <source>
        <dbReference type="SAM" id="MobiDB-lite"/>
    </source>
</evidence>
<dbReference type="Proteomes" id="UP001182556">
    <property type="component" value="Unassembled WGS sequence"/>
</dbReference>
<reference evidence="8" key="1">
    <citation type="submission" date="2023-02" db="EMBL/GenBank/DDBJ databases">
        <title>Identification and recombinant expression of a fungal hydrolase from Papiliotrema laurentii that hydrolyzes apple cutin and clears colloidal polyester polyurethane.</title>
        <authorList>
            <consortium name="DOE Joint Genome Institute"/>
            <person name="Roman V.A."/>
            <person name="Bojanowski C."/>
            <person name="Crable B.R."/>
            <person name="Wagner D.N."/>
            <person name="Hung C.S."/>
            <person name="Nadeau L.J."/>
            <person name="Schratz L."/>
            <person name="Haridas S."/>
            <person name="Pangilinan J."/>
            <person name="Lipzen A."/>
            <person name="Na H."/>
            <person name="Yan M."/>
            <person name="Ng V."/>
            <person name="Grigoriev I.V."/>
            <person name="Spatafora J.W."/>
            <person name="Barlow D."/>
            <person name="Biffinger J."/>
            <person name="Kelley-Loughnane N."/>
            <person name="Varaljay V.A."/>
            <person name="Crookes-Goodson W.J."/>
        </authorList>
    </citation>
    <scope>NUCLEOTIDE SEQUENCE</scope>
    <source>
        <strain evidence="8">5307AH</strain>
    </source>
</reference>
<dbReference type="GO" id="GO:0036228">
    <property type="term" value="P:protein localization to nuclear inner membrane"/>
    <property type="evidence" value="ECO:0007669"/>
    <property type="project" value="TreeGrafter"/>
</dbReference>
<dbReference type="InterPro" id="IPR042533">
    <property type="entry name" value="Nucleoporin_Nup155_C_1"/>
</dbReference>
<feature type="domain" description="Nucleoporin Nup133/Nup155-like C-terminal" evidence="6">
    <location>
        <begin position="656"/>
        <end position="1281"/>
    </location>
</feature>
<dbReference type="InterPro" id="IPR004870">
    <property type="entry name" value="Nucleoporin_Nup155"/>
</dbReference>
<protein>
    <submittedName>
        <fullName evidence="8">Non-repetitive/WGA-negative nucleoporin C-terminal-domain-containing protein</fullName>
    </submittedName>
</protein>
<dbReference type="InterPro" id="IPR014908">
    <property type="entry name" value="Nucleoporin_Nup133/Nup155_N"/>
</dbReference>
<dbReference type="PANTHER" id="PTHR10350:SF6">
    <property type="entry name" value="NUCLEAR PORE COMPLEX PROTEIN NUP155"/>
    <property type="match status" value="1"/>
</dbReference>
<keyword evidence="4" id="KW-0539">Nucleus</keyword>
<keyword evidence="9" id="KW-1185">Reference proteome</keyword>
<dbReference type="Gene3D" id="1.20.58.1780">
    <property type="match status" value="1"/>
</dbReference>
<dbReference type="PANTHER" id="PTHR10350">
    <property type="entry name" value="NUCLEAR PORE COMPLEX PROTEIN NUP155"/>
    <property type="match status" value="1"/>
</dbReference>
<dbReference type="GO" id="GO:0006606">
    <property type="term" value="P:protein import into nucleus"/>
    <property type="evidence" value="ECO:0007669"/>
    <property type="project" value="TreeGrafter"/>
</dbReference>
<name>A0AAD9FUM1_PAPLA</name>
<dbReference type="GO" id="GO:0000972">
    <property type="term" value="P:transcription-dependent tethering of RNA polymerase II gene DNA at nuclear periphery"/>
    <property type="evidence" value="ECO:0007669"/>
    <property type="project" value="TreeGrafter"/>
</dbReference>
<evidence type="ECO:0000259" key="6">
    <source>
        <dbReference type="Pfam" id="PF03177"/>
    </source>
</evidence>
<dbReference type="Pfam" id="PF03177">
    <property type="entry name" value="Nucleoporin_C"/>
    <property type="match status" value="1"/>
</dbReference>
<dbReference type="GO" id="GO:0006405">
    <property type="term" value="P:RNA export from nucleus"/>
    <property type="evidence" value="ECO:0007669"/>
    <property type="project" value="TreeGrafter"/>
</dbReference>
<dbReference type="InterPro" id="IPR007187">
    <property type="entry name" value="Nucleoporin_Nup133/Nup155_C"/>
</dbReference>
<dbReference type="Gene3D" id="1.25.40.440">
    <property type="entry name" value="Nucleoporin, helical domain, central subdomain"/>
    <property type="match status" value="1"/>
</dbReference>